<dbReference type="RefSeq" id="WP_061009648.1">
    <property type="nucleotide sequence ID" value="NZ_CP014039.2"/>
</dbReference>
<dbReference type="InterPro" id="IPR036162">
    <property type="entry name" value="Resolvase-like_N_sf"/>
</dbReference>
<dbReference type="PANTHER" id="PTHR30461:SF2">
    <property type="entry name" value="SERINE RECOMBINASE PINE-RELATED"/>
    <property type="match status" value="1"/>
</dbReference>
<keyword evidence="3" id="KW-0175">Coiled coil</keyword>
<dbReference type="InterPro" id="IPR050639">
    <property type="entry name" value="SSR_resolvase"/>
</dbReference>
<dbReference type="Proteomes" id="UP000067422">
    <property type="component" value="Chromosome 2"/>
</dbReference>
<dbReference type="Gene3D" id="3.40.50.1390">
    <property type="entry name" value="Resolvase, N-terminal catalytic domain"/>
    <property type="match status" value="1"/>
</dbReference>
<evidence type="ECO:0000259" key="4">
    <source>
        <dbReference type="PROSITE" id="PS51737"/>
    </source>
</evidence>
<dbReference type="Gene3D" id="3.90.1750.20">
    <property type="entry name" value="Putative Large Serine Recombinase, Chain B, Domain 2"/>
    <property type="match status" value="1"/>
</dbReference>
<gene>
    <name evidence="5" type="ORF">AL538_21215</name>
</gene>
<protein>
    <recommendedName>
        <fullName evidence="4">Recombinase domain-containing protein</fullName>
    </recommendedName>
</protein>
<dbReference type="EMBL" id="CP014039">
    <property type="protein sequence ID" value="AMG00222.1"/>
    <property type="molecule type" value="Genomic_DNA"/>
</dbReference>
<dbReference type="CDD" id="cd00338">
    <property type="entry name" value="Ser_Recombinase"/>
    <property type="match status" value="1"/>
</dbReference>
<dbReference type="InterPro" id="IPR006119">
    <property type="entry name" value="Resolv_N"/>
</dbReference>
<keyword evidence="2" id="KW-0233">DNA recombination</keyword>
<evidence type="ECO:0000256" key="2">
    <source>
        <dbReference type="ARBA" id="ARBA00023172"/>
    </source>
</evidence>
<dbReference type="InterPro" id="IPR038109">
    <property type="entry name" value="DNA_bind_recomb_sf"/>
</dbReference>
<dbReference type="PROSITE" id="PS51737">
    <property type="entry name" value="RECOMBINASE_DNA_BIND"/>
    <property type="match status" value="1"/>
</dbReference>
<proteinExistence type="predicted"/>
<evidence type="ECO:0000256" key="3">
    <source>
        <dbReference type="SAM" id="Coils"/>
    </source>
</evidence>
<dbReference type="InterPro" id="IPR011109">
    <property type="entry name" value="DNA_bind_recombinase_dom"/>
</dbReference>
<evidence type="ECO:0000256" key="1">
    <source>
        <dbReference type="ARBA" id="ARBA00023125"/>
    </source>
</evidence>
<dbReference type="SUPFAM" id="SSF53041">
    <property type="entry name" value="Resolvase-like"/>
    <property type="match status" value="1"/>
</dbReference>
<dbReference type="SMART" id="SM00857">
    <property type="entry name" value="Resolvase"/>
    <property type="match status" value="1"/>
</dbReference>
<keyword evidence="6" id="KW-1185">Reference proteome</keyword>
<evidence type="ECO:0000313" key="5">
    <source>
        <dbReference type="EMBL" id="AMG00222.1"/>
    </source>
</evidence>
<feature type="coiled-coil region" evidence="3">
    <location>
        <begin position="384"/>
        <end position="437"/>
    </location>
</feature>
<dbReference type="PANTHER" id="PTHR30461">
    <property type="entry name" value="DNA-INVERTASE FROM LAMBDOID PROPHAGE"/>
    <property type="match status" value="1"/>
</dbReference>
<reference evidence="5" key="1">
    <citation type="submission" date="2018-01" db="EMBL/GenBank/DDBJ databases">
        <title>FDA dAtabase for Regulatory Grade micrObial Sequences (FDA-ARGOS): Supporting development and validation of Infectious Disease Dx tests.</title>
        <authorList>
            <person name="Hoffmann M."/>
            <person name="Allard M."/>
            <person name="Evans P."/>
            <person name="Brown E."/>
            <person name="Tallon L."/>
            <person name="Sadzewicz L."/>
            <person name="Sengamalay N."/>
            <person name="Ott S."/>
            <person name="Godinez A."/>
            <person name="Nagaraj S."/>
            <person name="Vyas G."/>
            <person name="Aluvathingal J."/>
            <person name="Nadendla S."/>
            <person name="Geyer C."/>
            <person name="Sichtig H."/>
        </authorList>
    </citation>
    <scope>NUCLEOTIDE SEQUENCE</scope>
    <source>
        <strain evidence="5">FDAARGOS_107</strain>
    </source>
</reference>
<evidence type="ECO:0000313" key="6">
    <source>
        <dbReference type="Proteomes" id="UP000067422"/>
    </source>
</evidence>
<organism evidence="5 6">
    <name type="scientific">Vibrio harveyi</name>
    <name type="common">Beneckea harveyi</name>
    <dbReference type="NCBI Taxonomy" id="669"/>
    <lineage>
        <taxon>Bacteria</taxon>
        <taxon>Pseudomonadati</taxon>
        <taxon>Pseudomonadota</taxon>
        <taxon>Gammaproteobacteria</taxon>
        <taxon>Vibrionales</taxon>
        <taxon>Vibrionaceae</taxon>
        <taxon>Vibrio</taxon>
    </lineage>
</organism>
<name>A0ABM5Y383_VIBHA</name>
<sequence>MKKLLIEYHRVSDPTQLAKTGMAQQKAPSELIEKLCREHNLEVFPTVFDDRGISAFKGTKVRNGYEELKELLASGEVHPESVLVVLNQDRLSRQAVFDAQVELMGILKHCRIYVMHDNRLMDRNSENIMGDLILSLANAQRAFSESDAKSKRTKGAVLNKIKAHQNGVRGVTGKPINLGMGKLPWWYSSDPVTKEIEPIEEAVAAARAAVELFIKGESVYGVKRYLDEHHQLPEKLSKKAKNGWSIDVVRRMHKSPNLVGEFSISVDGVEHQVTEYLEPIIDRKTYLKFLSVRGSKSTPRRSKDEAVALFSGLGHCRGCGGTLTNLSDKGRISLRCTNALNRRVACPSPVSITGNWFKDYMVNVVLRYLGTKQTTRPVNSEADLKLLDQQIAKSEQKLEQLLEVLVASPSEALGKLVQSQEQQLLQLQTHRDDLEMKVVTEVFDPIEKMPENDPELRDALLRLIKDMRVSRIGRGTVLVSIFTKNDINVSVAFKSGVLLREGYLSGTSDGDAQFIDDAQFHKFVADGELDLWLKEPTDSPVLSASELSSIFD</sequence>
<keyword evidence="1" id="KW-0238">DNA-binding</keyword>
<accession>A0ABM5Y383</accession>
<feature type="domain" description="Recombinase" evidence="4">
    <location>
        <begin position="184"/>
        <end position="301"/>
    </location>
</feature>
<dbReference type="Pfam" id="PF00239">
    <property type="entry name" value="Resolvase"/>
    <property type="match status" value="1"/>
</dbReference>